<proteinExistence type="predicted"/>
<protein>
    <submittedName>
        <fullName evidence="1">Uroporphyrinogen-III C-methyltransferase</fullName>
        <ecNumber evidence="1">2.1.1.107</ecNumber>
    </submittedName>
</protein>
<dbReference type="EMBL" id="JABYQT010000007">
    <property type="protein sequence ID" value="MBZ5488264.1"/>
    <property type="molecule type" value="Genomic_DNA"/>
</dbReference>
<keyword evidence="2" id="KW-1185">Reference proteome</keyword>
<gene>
    <name evidence="1" type="primary">cobA</name>
    <name evidence="1" type="ORF">HW452_12100</name>
</gene>
<keyword evidence="1" id="KW-0808">Transferase</keyword>
<name>A0ACC5VWH8_9GAMM</name>
<evidence type="ECO:0000313" key="2">
    <source>
        <dbReference type="Proteomes" id="UP001319846"/>
    </source>
</evidence>
<reference evidence="1" key="1">
    <citation type="submission" date="2020-06" db="EMBL/GenBank/DDBJ databases">
        <title>Whole Genome Sequence of Halomonas aquamarina MB598.</title>
        <authorList>
            <person name="Pervaiz M."/>
            <person name="Fariq A."/>
            <person name="Yasmin A."/>
            <person name="Welch M."/>
        </authorList>
    </citation>
    <scope>NUCLEOTIDE SEQUENCE</scope>
    <source>
        <strain evidence="1">MB598</strain>
    </source>
</reference>
<dbReference type="Proteomes" id="UP001319846">
    <property type="component" value="Unassembled WGS sequence"/>
</dbReference>
<evidence type="ECO:0000313" key="1">
    <source>
        <dbReference type="EMBL" id="MBZ5488264.1"/>
    </source>
</evidence>
<organism evidence="1 2">
    <name type="scientific">Vreelandella aquamarina</name>
    <dbReference type="NCBI Taxonomy" id="77097"/>
    <lineage>
        <taxon>Bacteria</taxon>
        <taxon>Pseudomonadati</taxon>
        <taxon>Pseudomonadota</taxon>
        <taxon>Gammaproteobacteria</taxon>
        <taxon>Oceanospirillales</taxon>
        <taxon>Halomonadaceae</taxon>
        <taxon>Vreelandella</taxon>
    </lineage>
</organism>
<sequence>MYGLVSLIGAGPGDAELLTLKAYKRLQQADIVLYDRLVSKEILALVPKSVRRFYVGKARSIHSVPQAEINHSLVKWAKQGKQVVRLKGGDPFIFGRGGEELEALMADGIAVEVVPGITAASGCAAYAGIPLTHRDHAQEVHFVTGHVAADEQALDWVSLARGGQTLVFYMGLNSVEVISDKLKAHGLACDTPLAVIEQGTTTAQQTHLGTLACLPDALTAGQVQSPALVIVGGVVSLHSRLSWFEGRQPSEPDRENDLH</sequence>
<dbReference type="EC" id="2.1.1.107" evidence="1"/>
<comment type="caution">
    <text evidence="1">The sequence shown here is derived from an EMBL/GenBank/DDBJ whole genome shotgun (WGS) entry which is preliminary data.</text>
</comment>
<accession>A0ACC5VWH8</accession>
<keyword evidence="1" id="KW-0489">Methyltransferase</keyword>